<organism evidence="2 3">
    <name type="scientific">Streptosporangium brasiliense</name>
    <dbReference type="NCBI Taxonomy" id="47480"/>
    <lineage>
        <taxon>Bacteria</taxon>
        <taxon>Bacillati</taxon>
        <taxon>Actinomycetota</taxon>
        <taxon>Actinomycetes</taxon>
        <taxon>Streptosporangiales</taxon>
        <taxon>Streptosporangiaceae</taxon>
        <taxon>Streptosporangium</taxon>
    </lineage>
</organism>
<feature type="region of interest" description="Disordered" evidence="1">
    <location>
        <begin position="120"/>
        <end position="141"/>
    </location>
</feature>
<evidence type="ECO:0000313" key="3">
    <source>
        <dbReference type="Proteomes" id="UP001230426"/>
    </source>
</evidence>
<dbReference type="Proteomes" id="UP001230426">
    <property type="component" value="Unassembled WGS sequence"/>
</dbReference>
<reference evidence="2 3" key="1">
    <citation type="submission" date="2023-07" db="EMBL/GenBank/DDBJ databases">
        <title>Sequencing the genomes of 1000 actinobacteria strains.</title>
        <authorList>
            <person name="Klenk H.-P."/>
        </authorList>
    </citation>
    <scope>NUCLEOTIDE SEQUENCE [LARGE SCALE GENOMIC DNA]</scope>
    <source>
        <strain evidence="2 3">DSM 44109</strain>
    </source>
</reference>
<dbReference type="InterPro" id="IPR027417">
    <property type="entry name" value="P-loop_NTPase"/>
</dbReference>
<comment type="caution">
    <text evidence="2">The sequence shown here is derived from an EMBL/GenBank/DDBJ whole genome shotgun (WGS) entry which is preliminary data.</text>
</comment>
<protein>
    <recommendedName>
        <fullName evidence="4">AAA+ ATPase domain-containing protein</fullName>
    </recommendedName>
</protein>
<proteinExistence type="predicted"/>
<dbReference type="EMBL" id="JAUSRB010000002">
    <property type="protein sequence ID" value="MDP9865764.1"/>
    <property type="molecule type" value="Genomic_DNA"/>
</dbReference>
<name>A0ABT9R945_9ACTN</name>
<evidence type="ECO:0000256" key="1">
    <source>
        <dbReference type="SAM" id="MobiDB-lite"/>
    </source>
</evidence>
<evidence type="ECO:0008006" key="4">
    <source>
        <dbReference type="Google" id="ProtNLM"/>
    </source>
</evidence>
<gene>
    <name evidence="2" type="ORF">J2S55_005030</name>
</gene>
<keyword evidence="3" id="KW-1185">Reference proteome</keyword>
<dbReference type="RefSeq" id="WP_306865548.1">
    <property type="nucleotide sequence ID" value="NZ_JAUSRB010000002.1"/>
</dbReference>
<accession>A0ABT9R945</accession>
<evidence type="ECO:0000313" key="2">
    <source>
        <dbReference type="EMBL" id="MDP9865764.1"/>
    </source>
</evidence>
<sequence length="340" mass="38062">MTTRMQPDPSRERPDHNIAMWGAPGSGKTTLLAALFIALTRRNDDWKIVGSDPASSDYLIEKTNALLRGKVFPEASMALERYHWTLIGPTLRKPGFWGRKAKPGPPTRIGIGMVDAPGGLFGTGRRPAGGPSAPDLSGDPRRQELLDNLERSRGIVFLFDPIREFTFGDAFDHMHAPLARLAERMLVAGEFVDGKLPHHIAVCVTKFDDPRVLETAEKRRLLTADVDDPYRLPRVASEDARELFHELCQVSASGNADMVLNALDQFFHPDRIRFFATSSIGFYVDRRTKHFDWDDFQNMLPGEADEDSRIRGQLHPINVVEPMLWLGQRLAAVRPATEAS</sequence>
<dbReference type="SUPFAM" id="SSF52540">
    <property type="entry name" value="P-loop containing nucleoside triphosphate hydrolases"/>
    <property type="match status" value="1"/>
</dbReference>